<dbReference type="Proteomes" id="UP000000663">
    <property type="component" value="Chromosome"/>
</dbReference>
<dbReference type="SUPFAM" id="SSF52467">
    <property type="entry name" value="DHS-like NAD/FAD-binding domain"/>
    <property type="match status" value="1"/>
</dbReference>
<dbReference type="GO" id="GO:0016491">
    <property type="term" value="F:oxidoreductase activity"/>
    <property type="evidence" value="ECO:0007669"/>
    <property type="project" value="UniProtKB-KW"/>
</dbReference>
<dbReference type="NCBIfam" id="TIGR00315">
    <property type="entry name" value="cdhB"/>
    <property type="match status" value="1"/>
</dbReference>
<evidence type="ECO:0000313" key="1">
    <source>
        <dbReference type="EMBL" id="CAJ35411.1"/>
    </source>
</evidence>
<name>Q0W882_METAR</name>
<organism evidence="1 2">
    <name type="scientific">Methanocella arvoryzae (strain DSM 22066 / NBRC 105507 / MRE50)</name>
    <dbReference type="NCBI Taxonomy" id="351160"/>
    <lineage>
        <taxon>Archaea</taxon>
        <taxon>Methanobacteriati</taxon>
        <taxon>Methanobacteriota</taxon>
        <taxon>Stenosarchaea group</taxon>
        <taxon>Methanomicrobia</taxon>
        <taxon>Methanocellales</taxon>
        <taxon>Methanocellaceae</taxon>
        <taxon>Methanocella</taxon>
    </lineage>
</organism>
<protein>
    <submittedName>
        <fullName evidence="1">Carbon monoxide dehydrogenase/acetyl-CoA synthase complex, epsilon subunit</fullName>
        <ecNumber evidence="1">1.2.99.2</ecNumber>
    </submittedName>
</protein>
<dbReference type="GO" id="GO:0019385">
    <property type="term" value="P:methanogenesis, from acetate"/>
    <property type="evidence" value="ECO:0007669"/>
    <property type="project" value="InterPro"/>
</dbReference>
<keyword evidence="2" id="KW-1185">Reference proteome</keyword>
<dbReference type="RefSeq" id="WP_012037081.1">
    <property type="nucleotide sequence ID" value="NC_009464.1"/>
</dbReference>
<accession>Q0W882</accession>
<dbReference type="GeneID" id="5143898"/>
<evidence type="ECO:0000313" key="2">
    <source>
        <dbReference type="Proteomes" id="UP000000663"/>
    </source>
</evidence>
<dbReference type="InterPro" id="IPR029035">
    <property type="entry name" value="DHS-like_NAD/FAD-binding_dom"/>
</dbReference>
<dbReference type="OrthoDB" id="120588at2157"/>
<proteinExistence type="predicted"/>
<dbReference type="InterPro" id="IPR003704">
    <property type="entry name" value="CdhB"/>
</dbReference>
<dbReference type="Pfam" id="PF02552">
    <property type="entry name" value="CO_dh"/>
    <property type="match status" value="1"/>
</dbReference>
<dbReference type="KEGG" id="rci:LRC458"/>
<dbReference type="PIRSF" id="PIRSF006035">
    <property type="entry name" value="CO_dh_b_ACDS_e"/>
    <property type="match status" value="1"/>
</dbReference>
<keyword evidence="1" id="KW-0560">Oxidoreductase</keyword>
<dbReference type="STRING" id="351160.LRC458"/>
<dbReference type="EMBL" id="AM114193">
    <property type="protein sequence ID" value="CAJ35411.1"/>
    <property type="molecule type" value="Genomic_DNA"/>
</dbReference>
<dbReference type="eggNOG" id="arCOG04408">
    <property type="taxonomic scope" value="Archaea"/>
</dbReference>
<gene>
    <name evidence="1" type="primary">cdhB</name>
    <name evidence="1" type="ORF">LRC458</name>
</gene>
<reference evidence="1 2" key="1">
    <citation type="journal article" date="2006" name="Science">
        <title>Genome of rice cluster I archaea -- the key methane producers in the rice rhizosphere.</title>
        <authorList>
            <person name="Erkel C."/>
            <person name="Kube M."/>
            <person name="Reinhardt R."/>
            <person name="Liesack W."/>
        </authorList>
    </citation>
    <scope>NUCLEOTIDE SEQUENCE [LARGE SCALE GENOMIC DNA]</scope>
    <source>
        <strain evidence="2">DSM 22066 / NBRC 105507 / MRE50</strain>
    </source>
</reference>
<dbReference type="AlphaFoldDB" id="Q0W882"/>
<dbReference type="EC" id="1.2.99.2" evidence="1"/>
<sequence length="179" mass="19432">MAILEPWQIAEISGPRKAAAISKPEVVVAMIKRSKRPVMIIGHLAAEIAAGDRKLLDYLIDLGNTKNIPIIATGHTNRNLVSRGYTKATILPAVEAAHRLADSGWQGLDGKGPHDLAFFAGLPYYLEWTILSGLKHFAPHVRTVSLGNGYQPHAGYSFASIPTEQWLESLKAVIGQMEG</sequence>
<dbReference type="Gene3D" id="3.40.50.1220">
    <property type="entry name" value="TPP-binding domain"/>
    <property type="match status" value="1"/>
</dbReference>